<protein>
    <submittedName>
        <fullName evidence="1">Uncharacterized protein</fullName>
    </submittedName>
</protein>
<proteinExistence type="predicted"/>
<name>A0A0F7KV22_9SPHN</name>
<dbReference type="EMBL" id="CP011452">
    <property type="protein sequence ID" value="AKH43029.1"/>
    <property type="molecule type" value="Genomic_DNA"/>
</dbReference>
<dbReference type="KEGG" id="aay:WYH_01994"/>
<evidence type="ECO:0000313" key="2">
    <source>
        <dbReference type="EMBL" id="AKH43029.1"/>
    </source>
</evidence>
<dbReference type="Proteomes" id="UP000034392">
    <property type="component" value="Chromosome"/>
</dbReference>
<dbReference type="KEGG" id="aay:WYH_01991"/>
<accession>A0A0F7KV22</accession>
<sequence>MEYFAGLDVSIEETASPLPLRWIATAEVARCPSGRGATNSGRANFCL</sequence>
<keyword evidence="3" id="KW-1185">Reference proteome</keyword>
<reference evidence="1 3" key="1">
    <citation type="submission" date="2015-05" db="EMBL/GenBank/DDBJ databases">
        <title>The complete genome of Altererythrobacter atlanticus strain 26DY36.</title>
        <authorList>
            <person name="Wu Y.-H."/>
            <person name="Cheng H."/>
            <person name="Wu X.-W."/>
        </authorList>
    </citation>
    <scope>NUCLEOTIDE SEQUENCE [LARGE SCALE GENOMIC DNA]</scope>
    <source>
        <strain evidence="1 3">26DY36</strain>
    </source>
</reference>
<dbReference type="STRING" id="1267766.WYH_01991"/>
<organism evidence="1 3">
    <name type="scientific">Croceibacterium atlanticum</name>
    <dbReference type="NCBI Taxonomy" id="1267766"/>
    <lineage>
        <taxon>Bacteria</taxon>
        <taxon>Pseudomonadati</taxon>
        <taxon>Pseudomonadota</taxon>
        <taxon>Alphaproteobacteria</taxon>
        <taxon>Sphingomonadales</taxon>
        <taxon>Erythrobacteraceae</taxon>
        <taxon>Croceibacterium</taxon>
    </lineage>
</organism>
<evidence type="ECO:0000313" key="3">
    <source>
        <dbReference type="Proteomes" id="UP000034392"/>
    </source>
</evidence>
<dbReference type="EMBL" id="CP011452">
    <property type="protein sequence ID" value="AKH43026.1"/>
    <property type="molecule type" value="Genomic_DNA"/>
</dbReference>
<dbReference type="AlphaFoldDB" id="A0A0F7KV22"/>
<dbReference type="PATRIC" id="fig|1267766.3.peg.2013"/>
<evidence type="ECO:0000313" key="1">
    <source>
        <dbReference type="EMBL" id="AKH43026.1"/>
    </source>
</evidence>
<gene>
    <name evidence="1" type="ORF">WYH_01991</name>
    <name evidence="2" type="ORF">WYH_01994</name>
</gene>